<feature type="domain" description="LisH" evidence="2">
    <location>
        <begin position="244"/>
        <end position="299"/>
    </location>
</feature>
<reference evidence="4 5" key="1">
    <citation type="submission" date="2019-07" db="EMBL/GenBank/DDBJ databases">
        <title>Genomes of Cafeteria roenbergensis.</title>
        <authorList>
            <person name="Fischer M.G."/>
            <person name="Hackl T."/>
            <person name="Roman M."/>
        </authorList>
    </citation>
    <scope>NUCLEOTIDE SEQUENCE [LARGE SCALE GENOMIC DNA]</scope>
    <source>
        <strain evidence="4 5">BVI</strain>
    </source>
</reference>
<dbReference type="InterPro" id="IPR048959">
    <property type="entry name" value="ARMC9_ARM_dom"/>
</dbReference>
<protein>
    <submittedName>
        <fullName evidence="4">Uncharacterized protein</fullName>
    </submittedName>
</protein>
<dbReference type="InterPro" id="IPR056327">
    <property type="entry name" value="ARMC9_CTLH-like_dom"/>
</dbReference>
<feature type="compositionally biased region" description="Low complexity" evidence="1">
    <location>
        <begin position="305"/>
        <end position="314"/>
    </location>
</feature>
<keyword evidence="5" id="KW-1185">Reference proteome</keyword>
<evidence type="ECO:0000259" key="2">
    <source>
        <dbReference type="Pfam" id="PF21050"/>
    </source>
</evidence>
<accession>A0A5A8CEG8</accession>
<dbReference type="GO" id="GO:0060271">
    <property type="term" value="P:cilium assembly"/>
    <property type="evidence" value="ECO:0007669"/>
    <property type="project" value="InterPro"/>
</dbReference>
<evidence type="ECO:0000313" key="5">
    <source>
        <dbReference type="Proteomes" id="UP000323011"/>
    </source>
</evidence>
<feature type="compositionally biased region" description="Acidic residues" evidence="1">
    <location>
        <begin position="418"/>
        <end position="428"/>
    </location>
</feature>
<dbReference type="EMBL" id="VLTN01000029">
    <property type="protein sequence ID" value="KAA0151089.1"/>
    <property type="molecule type" value="Genomic_DNA"/>
</dbReference>
<comment type="caution">
    <text evidence="4">The sequence shown here is derived from an EMBL/GenBank/DDBJ whole genome shotgun (WGS) entry which is preliminary data.</text>
</comment>
<dbReference type="PROSITE" id="PS50896">
    <property type="entry name" value="LISH"/>
    <property type="match status" value="1"/>
</dbReference>
<feature type="domain" description="ARMC9 CTLH-like" evidence="3">
    <location>
        <begin position="57"/>
        <end position="193"/>
    </location>
</feature>
<dbReference type="AlphaFoldDB" id="A0A5A8CEG8"/>
<dbReference type="GO" id="GO:0036064">
    <property type="term" value="C:ciliary basal body"/>
    <property type="evidence" value="ECO:0007669"/>
    <property type="project" value="InterPro"/>
</dbReference>
<dbReference type="PANTHER" id="PTHR14881:SF4">
    <property type="entry name" value="LISH DOMAIN-CONTAINING PROTEIN ARMC9"/>
    <property type="match status" value="1"/>
</dbReference>
<organism evidence="4 5">
    <name type="scientific">Cafeteria roenbergensis</name>
    <name type="common">Marine flagellate</name>
    <dbReference type="NCBI Taxonomy" id="33653"/>
    <lineage>
        <taxon>Eukaryota</taxon>
        <taxon>Sar</taxon>
        <taxon>Stramenopiles</taxon>
        <taxon>Bigyra</taxon>
        <taxon>Opalozoa</taxon>
        <taxon>Bicosoecida</taxon>
        <taxon>Cafeteriaceae</taxon>
        <taxon>Cafeteria</taxon>
    </lineage>
</organism>
<sequence length="535" mass="56503">MAAPTAEERIDKAVADYLAFHGLNDSLATFLQEVRATRPQDRAARRAGGRPSARILPDMMHAFDSGLASEFFRLWTTYVPEEQVTSRSDSDAAASARAGRRLLFYCHVHFAVFPYRRHRGTDVPPEAAASMRTLKAFLDGPGSSLAQTAEFIAYFALPFITDPRGHDSFAPLFRPAWAADLRDQLGTFLEQQLRRVDAKPPTLYRMFKLALQVGLLGTPPGGQPSLPQAGIEEAEQDAEDDEAADQVRTYLNGALYSLLTLPAILDRARACGLEAAVSGAQTASGEVQRRHLGFILGQLRTSSSASQSASGEAAHLVGGRDGLGSGRAAPEDGTQAGSPGRPFAGTIASGAGAERGAGSEGHRTSGHNGDAGHGEGDDVGGVDGNDDDDGHDDDDDEDDDEDDDGELDASEGGAIDADNMDEDEDGDAADVLVAVHAEGEAAGEELLGRLYTQAAVHRRNAAREAAESSGAAEGLALLPRRIPGHFLGKELDRVLPGTDCAALDRPPASEVPDVAPADEVFAARPRILRSPKGRA</sequence>
<dbReference type="GO" id="GO:0097542">
    <property type="term" value="C:ciliary tip"/>
    <property type="evidence" value="ECO:0007669"/>
    <property type="project" value="TreeGrafter"/>
</dbReference>
<dbReference type="InterPro" id="IPR006594">
    <property type="entry name" value="LisH"/>
</dbReference>
<evidence type="ECO:0000313" key="4">
    <source>
        <dbReference type="EMBL" id="KAA0151089.1"/>
    </source>
</evidence>
<evidence type="ECO:0000256" key="1">
    <source>
        <dbReference type="SAM" id="MobiDB-lite"/>
    </source>
</evidence>
<gene>
    <name evidence="4" type="ORF">FNF29_04780</name>
</gene>
<dbReference type="Pfam" id="PF23138">
    <property type="entry name" value="CTLH_Armc9"/>
    <property type="match status" value="1"/>
</dbReference>
<dbReference type="InterPro" id="IPR040369">
    <property type="entry name" value="ARMC9"/>
</dbReference>
<feature type="region of interest" description="Disordered" evidence="1">
    <location>
        <begin position="305"/>
        <end position="429"/>
    </location>
</feature>
<proteinExistence type="predicted"/>
<evidence type="ECO:0000259" key="3">
    <source>
        <dbReference type="Pfam" id="PF23138"/>
    </source>
</evidence>
<name>A0A5A8CEG8_CAFRO</name>
<dbReference type="PANTHER" id="PTHR14881">
    <property type="entry name" value="LISH DOMAIN-CONTAINING PROTEIN ARMC9"/>
    <property type="match status" value="1"/>
</dbReference>
<dbReference type="Proteomes" id="UP000323011">
    <property type="component" value="Unassembled WGS sequence"/>
</dbReference>
<dbReference type="GO" id="GO:0005814">
    <property type="term" value="C:centriole"/>
    <property type="evidence" value="ECO:0007669"/>
    <property type="project" value="TreeGrafter"/>
</dbReference>
<dbReference type="Pfam" id="PF21050">
    <property type="entry name" value="ARMC9_ARM"/>
    <property type="match status" value="1"/>
</dbReference>
<feature type="compositionally biased region" description="Acidic residues" evidence="1">
    <location>
        <begin position="377"/>
        <end position="409"/>
    </location>
</feature>